<reference evidence="1 2" key="1">
    <citation type="submission" date="2024-01" db="EMBL/GenBank/DDBJ databases">
        <title>The genomes of 5 underutilized Papilionoideae crops provide insights into root nodulation and disease resistanc.</title>
        <authorList>
            <person name="Jiang F."/>
        </authorList>
    </citation>
    <scope>NUCLEOTIDE SEQUENCE [LARGE SCALE GENOMIC DNA]</scope>
    <source>
        <strain evidence="1">JINMINGXINNONG_FW02</strain>
        <tissue evidence="1">Leaves</tissue>
    </source>
</reference>
<evidence type="ECO:0000313" key="2">
    <source>
        <dbReference type="Proteomes" id="UP001374584"/>
    </source>
</evidence>
<evidence type="ECO:0000313" key="1">
    <source>
        <dbReference type="EMBL" id="KAK7322022.1"/>
    </source>
</evidence>
<dbReference type="Proteomes" id="UP001374584">
    <property type="component" value="Unassembled WGS sequence"/>
</dbReference>
<comment type="caution">
    <text evidence="1">The sequence shown here is derived from an EMBL/GenBank/DDBJ whole genome shotgun (WGS) entry which is preliminary data.</text>
</comment>
<proteinExistence type="predicted"/>
<dbReference type="AlphaFoldDB" id="A0AAN9Q4R0"/>
<keyword evidence="2" id="KW-1185">Reference proteome</keyword>
<accession>A0AAN9Q4R0</accession>
<dbReference type="EMBL" id="JAYMYR010000200">
    <property type="protein sequence ID" value="KAK7322022.1"/>
    <property type="molecule type" value="Genomic_DNA"/>
</dbReference>
<protein>
    <submittedName>
        <fullName evidence="1">Uncharacterized protein</fullName>
    </submittedName>
</protein>
<organism evidence="1 2">
    <name type="scientific">Phaseolus coccineus</name>
    <name type="common">Scarlet runner bean</name>
    <name type="synonym">Phaseolus multiflorus</name>
    <dbReference type="NCBI Taxonomy" id="3886"/>
    <lineage>
        <taxon>Eukaryota</taxon>
        <taxon>Viridiplantae</taxon>
        <taxon>Streptophyta</taxon>
        <taxon>Embryophyta</taxon>
        <taxon>Tracheophyta</taxon>
        <taxon>Spermatophyta</taxon>
        <taxon>Magnoliopsida</taxon>
        <taxon>eudicotyledons</taxon>
        <taxon>Gunneridae</taxon>
        <taxon>Pentapetalae</taxon>
        <taxon>rosids</taxon>
        <taxon>fabids</taxon>
        <taxon>Fabales</taxon>
        <taxon>Fabaceae</taxon>
        <taxon>Papilionoideae</taxon>
        <taxon>50 kb inversion clade</taxon>
        <taxon>NPAAA clade</taxon>
        <taxon>indigoferoid/millettioid clade</taxon>
        <taxon>Phaseoleae</taxon>
        <taxon>Phaseolus</taxon>
    </lineage>
</organism>
<name>A0AAN9Q4R0_PHACN</name>
<sequence length="82" mass="9302">MWQGYWCDSISNFQSYPKGLKSYDAFRVEGWITEMNSLGLPFFKNPTDTGFKKSPLPPEFNVLGGIAYEARLCCPPSGRLDE</sequence>
<gene>
    <name evidence="1" type="ORF">VNO80_35206</name>
</gene>